<gene>
    <name evidence="1" type="ORF">WWE3-TFM_23</name>
</gene>
<name>B0KVC8_UNCKA</name>
<accession>B0KVC8</accession>
<sequence>MQIIKRDSDLWRYMSPEIKDLIEDGESILTFVYKNKDKADISDYSFIVFPFAKAYEGFLKKFFLDTDLITEDEYYGDEIRIGRLLNPNYQDNTSVYNKVCNYSGGGKGIAQRLWNTWKRGRNTVFHYFPHNFRKLEYNEALDIINDIISVMAEVVSACVVKN</sequence>
<organism evidence="1">
    <name type="scientific">uncultured candidate division WWE3 bacterium EJ0ADIGA11YD11</name>
    <dbReference type="NCBI Taxonomy" id="500145"/>
    <lineage>
        <taxon>Bacteria</taxon>
        <taxon>Katanobacteria</taxon>
        <taxon>environmental samples</taxon>
    </lineage>
</organism>
<dbReference type="Gene3D" id="6.10.250.2650">
    <property type="match status" value="1"/>
</dbReference>
<evidence type="ECO:0008006" key="2">
    <source>
        <dbReference type="Google" id="ProtNLM"/>
    </source>
</evidence>
<evidence type="ECO:0000313" key="1">
    <source>
        <dbReference type="EMBL" id="CAO79513.1"/>
    </source>
</evidence>
<reference evidence="1" key="2">
    <citation type="journal article" date="2008" name="Environ. Microbiol.">
        <title>Discovery and characterization of a new bacterial candidate division by an anaerobic sludge digester metagenomic approach.</title>
        <authorList>
            <person name="Guermazi S."/>
            <person name="Daegelen P."/>
            <person name="Dauga C."/>
            <person name="Riviere D."/>
            <person name="Boucher T."/>
            <person name="Godon J.J."/>
            <person name="Gyapay G."/>
            <person name="Sghir A."/>
            <person name="Pelletier E."/>
            <person name="Weissenbach J."/>
            <person name="Le Paslier D."/>
        </authorList>
    </citation>
    <scope>NUCLEOTIDE SEQUENCE</scope>
</reference>
<proteinExistence type="predicted"/>
<protein>
    <recommendedName>
        <fullName evidence="2">Bacterial toxin RNase RnlA/LsoA DBD domain-containing protein</fullName>
    </recommendedName>
</protein>
<dbReference type="EMBL" id="CU367853">
    <property type="protein sequence ID" value="CAO79513.1"/>
    <property type="molecule type" value="Genomic_DNA"/>
</dbReference>
<dbReference type="AlphaFoldDB" id="B0KVC8"/>
<reference evidence="1" key="1">
    <citation type="submission" date="2007-07" db="EMBL/GenBank/DDBJ databases">
        <authorList>
            <person name="Genoscope"/>
        </authorList>
    </citation>
    <scope>NUCLEOTIDE SEQUENCE</scope>
</reference>